<dbReference type="Proteomes" id="UP000027604">
    <property type="component" value="Chromosome I"/>
</dbReference>
<keyword evidence="2" id="KW-1185">Reference proteome</keyword>
<organism evidence="1 2">
    <name type="scientific">Janthinobacterium agaricidamnosum NBRC 102515 = DSM 9628</name>
    <dbReference type="NCBI Taxonomy" id="1349767"/>
    <lineage>
        <taxon>Bacteria</taxon>
        <taxon>Pseudomonadati</taxon>
        <taxon>Pseudomonadota</taxon>
        <taxon>Betaproteobacteria</taxon>
        <taxon>Burkholderiales</taxon>
        <taxon>Oxalobacteraceae</taxon>
        <taxon>Janthinobacterium</taxon>
    </lineage>
</organism>
<protein>
    <submittedName>
        <fullName evidence="1">Spermidine synthase domain protein</fullName>
        <ecNumber evidence="1">2.5.1.16</ecNumber>
    </submittedName>
</protein>
<dbReference type="eggNOG" id="COG0421">
    <property type="taxonomic scope" value="Bacteria"/>
</dbReference>
<dbReference type="AlphaFoldDB" id="W0VDV8"/>
<dbReference type="EC" id="2.5.1.16" evidence="1"/>
<name>W0VDV8_9BURK</name>
<dbReference type="GO" id="GO:0004766">
    <property type="term" value="F:spermidine synthase activity"/>
    <property type="evidence" value="ECO:0007669"/>
    <property type="project" value="UniProtKB-EC"/>
</dbReference>
<dbReference type="EMBL" id="HG322949">
    <property type="protein sequence ID" value="CDG85573.1"/>
    <property type="molecule type" value="Genomic_DNA"/>
</dbReference>
<dbReference type="KEGG" id="jag:GJA_4970"/>
<reference evidence="1 2" key="1">
    <citation type="journal article" date="2015" name="Genome Announc.">
        <title>Genome Sequence of Mushroom Soft-Rot Pathogen Janthinobacterium agaricidamnosum.</title>
        <authorList>
            <person name="Graupner K."/>
            <person name="Lackner G."/>
            <person name="Hertweck C."/>
        </authorList>
    </citation>
    <scope>NUCLEOTIDE SEQUENCE [LARGE SCALE GENOMIC DNA]</scope>
    <source>
        <strain evidence="2">NBRC 102515 / DSM 9628</strain>
    </source>
</reference>
<evidence type="ECO:0000313" key="2">
    <source>
        <dbReference type="Proteomes" id="UP000027604"/>
    </source>
</evidence>
<proteinExistence type="predicted"/>
<dbReference type="STRING" id="1349767.GJA_4970"/>
<evidence type="ECO:0000313" key="1">
    <source>
        <dbReference type="EMBL" id="CDG85573.1"/>
    </source>
</evidence>
<dbReference type="PATRIC" id="fig|1349767.4.peg.1588"/>
<sequence length="62" mass="7184">MFDAVVWVPEIHDENIVVIAFKKSPELDFSVLYERAAAIKSRFNMPAKSWVTGLKSWMQDQL</sequence>
<dbReference type="HOGENOM" id="CLU_2898169_0_0_4"/>
<accession>W0VDV8</accession>
<keyword evidence="1" id="KW-0808">Transferase</keyword>
<gene>
    <name evidence="1" type="primary">speE</name>
    <name evidence="1" type="ORF">GJA_4970</name>
</gene>